<evidence type="ECO:0000313" key="2">
    <source>
        <dbReference type="Proteomes" id="UP000053424"/>
    </source>
</evidence>
<reference evidence="1 2" key="1">
    <citation type="submission" date="2014-04" db="EMBL/GenBank/DDBJ databases">
        <authorList>
            <consortium name="DOE Joint Genome Institute"/>
            <person name="Kuo A."/>
            <person name="Gay G."/>
            <person name="Dore J."/>
            <person name="Kohler A."/>
            <person name="Nagy L.G."/>
            <person name="Floudas D."/>
            <person name="Copeland A."/>
            <person name="Barry K.W."/>
            <person name="Cichocki N."/>
            <person name="Veneault-Fourrey C."/>
            <person name="LaButti K."/>
            <person name="Lindquist E.A."/>
            <person name="Lipzen A."/>
            <person name="Lundell T."/>
            <person name="Morin E."/>
            <person name="Murat C."/>
            <person name="Sun H."/>
            <person name="Tunlid A."/>
            <person name="Henrissat B."/>
            <person name="Grigoriev I.V."/>
            <person name="Hibbett D.S."/>
            <person name="Martin F."/>
            <person name="Nordberg H.P."/>
            <person name="Cantor M.N."/>
            <person name="Hua S.X."/>
        </authorList>
    </citation>
    <scope>NUCLEOTIDE SEQUENCE [LARGE SCALE GENOMIC DNA]</scope>
    <source>
        <strain evidence="2">h7</strain>
    </source>
</reference>
<gene>
    <name evidence="1" type="ORF">M413DRAFT_24856</name>
</gene>
<protein>
    <submittedName>
        <fullName evidence="1">Uncharacterized protein</fullName>
    </submittedName>
</protein>
<keyword evidence="2" id="KW-1185">Reference proteome</keyword>
<organism evidence="1 2">
    <name type="scientific">Hebeloma cylindrosporum</name>
    <dbReference type="NCBI Taxonomy" id="76867"/>
    <lineage>
        <taxon>Eukaryota</taxon>
        <taxon>Fungi</taxon>
        <taxon>Dikarya</taxon>
        <taxon>Basidiomycota</taxon>
        <taxon>Agaricomycotina</taxon>
        <taxon>Agaricomycetes</taxon>
        <taxon>Agaricomycetidae</taxon>
        <taxon>Agaricales</taxon>
        <taxon>Agaricineae</taxon>
        <taxon>Hymenogastraceae</taxon>
        <taxon>Hebeloma</taxon>
    </lineage>
</organism>
<proteinExistence type="predicted"/>
<dbReference type="AlphaFoldDB" id="A0A0C3CNR8"/>
<dbReference type="EMBL" id="KN831772">
    <property type="protein sequence ID" value="KIM45724.1"/>
    <property type="molecule type" value="Genomic_DNA"/>
</dbReference>
<dbReference type="Proteomes" id="UP000053424">
    <property type="component" value="Unassembled WGS sequence"/>
</dbReference>
<evidence type="ECO:0000313" key="1">
    <source>
        <dbReference type="EMBL" id="KIM45724.1"/>
    </source>
</evidence>
<dbReference type="HOGENOM" id="CLU_2320687_0_0_1"/>
<accession>A0A0C3CNR8</accession>
<reference evidence="2" key="2">
    <citation type="submission" date="2015-01" db="EMBL/GenBank/DDBJ databases">
        <title>Evolutionary Origins and Diversification of the Mycorrhizal Mutualists.</title>
        <authorList>
            <consortium name="DOE Joint Genome Institute"/>
            <consortium name="Mycorrhizal Genomics Consortium"/>
            <person name="Kohler A."/>
            <person name="Kuo A."/>
            <person name="Nagy L.G."/>
            <person name="Floudas D."/>
            <person name="Copeland A."/>
            <person name="Barry K.W."/>
            <person name="Cichocki N."/>
            <person name="Veneault-Fourrey C."/>
            <person name="LaButti K."/>
            <person name="Lindquist E.A."/>
            <person name="Lipzen A."/>
            <person name="Lundell T."/>
            <person name="Morin E."/>
            <person name="Murat C."/>
            <person name="Riley R."/>
            <person name="Ohm R."/>
            <person name="Sun H."/>
            <person name="Tunlid A."/>
            <person name="Henrissat B."/>
            <person name="Grigoriev I.V."/>
            <person name="Hibbett D.S."/>
            <person name="Martin F."/>
        </authorList>
    </citation>
    <scope>NUCLEOTIDE SEQUENCE [LARGE SCALE GENOMIC DNA]</scope>
    <source>
        <strain evidence="2">h7</strain>
    </source>
</reference>
<name>A0A0C3CNR8_HEBCY</name>
<dbReference type="OrthoDB" id="2954591at2759"/>
<sequence length="99" mass="10464">MAAVAMIVNVPHAVPVQGGTVGTCHPYPGAVAADCLELIGHMLDDDMKLRCWKDSVEYITLRECSIVSKCTKGPIVYTGGQIVRQALTAIGACWGLYGG</sequence>